<name>A0AA38SX50_9ASTR</name>
<proteinExistence type="predicted"/>
<organism evidence="2 3">
    <name type="scientific">Centaurea solstitialis</name>
    <name type="common">yellow star-thistle</name>
    <dbReference type="NCBI Taxonomy" id="347529"/>
    <lineage>
        <taxon>Eukaryota</taxon>
        <taxon>Viridiplantae</taxon>
        <taxon>Streptophyta</taxon>
        <taxon>Embryophyta</taxon>
        <taxon>Tracheophyta</taxon>
        <taxon>Spermatophyta</taxon>
        <taxon>Magnoliopsida</taxon>
        <taxon>eudicotyledons</taxon>
        <taxon>Gunneridae</taxon>
        <taxon>Pentapetalae</taxon>
        <taxon>asterids</taxon>
        <taxon>campanulids</taxon>
        <taxon>Asterales</taxon>
        <taxon>Asteraceae</taxon>
        <taxon>Carduoideae</taxon>
        <taxon>Cardueae</taxon>
        <taxon>Centaureinae</taxon>
        <taxon>Centaurea</taxon>
    </lineage>
</organism>
<evidence type="ECO:0000313" key="2">
    <source>
        <dbReference type="EMBL" id="KAJ9540038.1"/>
    </source>
</evidence>
<dbReference type="AlphaFoldDB" id="A0AA38SX50"/>
<evidence type="ECO:0000256" key="1">
    <source>
        <dbReference type="SAM" id="MobiDB-lite"/>
    </source>
</evidence>
<feature type="compositionally biased region" description="Pro residues" evidence="1">
    <location>
        <begin position="144"/>
        <end position="155"/>
    </location>
</feature>
<dbReference type="Proteomes" id="UP001172457">
    <property type="component" value="Chromosome 7"/>
</dbReference>
<keyword evidence="3" id="KW-1185">Reference proteome</keyword>
<dbReference type="EMBL" id="JARYMX010000007">
    <property type="protein sequence ID" value="KAJ9540038.1"/>
    <property type="molecule type" value="Genomic_DNA"/>
</dbReference>
<feature type="region of interest" description="Disordered" evidence="1">
    <location>
        <begin position="122"/>
        <end position="188"/>
    </location>
</feature>
<protein>
    <submittedName>
        <fullName evidence="2">Uncharacterized protein</fullName>
    </submittedName>
</protein>
<sequence>MTTITVDLQIVQLINCIERIIEVERTLCRIDGVKLLYVDYNNAKFTIETTLDPEEIRGALQHMFVGTAVLLSGRSNAPNPSVQNPVNFLDGVRELVEGFRGKGLANVEYTRSTNFKMKYTNQPTTSRATDVRDPELGGYAFAPQMPPSPSQPLPRPQQQYEASTSGSAMPYGRYGPPPSAPPMPMGEGEDYVSRYPTSKNKYMGYDHYSGEDYVSGYSKTYMEEDYSGGCSTVLFNVGFEPYE</sequence>
<accession>A0AA38SX50</accession>
<gene>
    <name evidence="2" type="ORF">OSB04_026544</name>
</gene>
<reference evidence="2" key="1">
    <citation type="submission" date="2023-03" db="EMBL/GenBank/DDBJ databases">
        <title>Chromosome-scale reference genome and RAD-based genetic map of yellow starthistle (Centaurea solstitialis) reveal putative structural variation and QTLs associated with invader traits.</title>
        <authorList>
            <person name="Reatini B."/>
            <person name="Cang F.A."/>
            <person name="Jiang Q."/>
            <person name="Mckibben M.T.W."/>
            <person name="Barker M.S."/>
            <person name="Rieseberg L.H."/>
            <person name="Dlugosch K.M."/>
        </authorList>
    </citation>
    <scope>NUCLEOTIDE SEQUENCE</scope>
    <source>
        <strain evidence="2">CAN-66</strain>
        <tissue evidence="2">Leaf</tissue>
    </source>
</reference>
<comment type="caution">
    <text evidence="2">The sequence shown here is derived from an EMBL/GenBank/DDBJ whole genome shotgun (WGS) entry which is preliminary data.</text>
</comment>
<evidence type="ECO:0000313" key="3">
    <source>
        <dbReference type="Proteomes" id="UP001172457"/>
    </source>
</evidence>
<feature type="compositionally biased region" description="Pro residues" evidence="1">
    <location>
        <begin position="175"/>
        <end position="184"/>
    </location>
</feature>